<protein>
    <submittedName>
        <fullName evidence="2">Uncharacterized protein</fullName>
    </submittedName>
</protein>
<dbReference type="AlphaFoldDB" id="A0A914EEF5"/>
<evidence type="ECO:0000313" key="1">
    <source>
        <dbReference type="Proteomes" id="UP000887540"/>
    </source>
</evidence>
<organism evidence="1 2">
    <name type="scientific">Acrobeloides nanus</name>
    <dbReference type="NCBI Taxonomy" id="290746"/>
    <lineage>
        <taxon>Eukaryota</taxon>
        <taxon>Metazoa</taxon>
        <taxon>Ecdysozoa</taxon>
        <taxon>Nematoda</taxon>
        <taxon>Chromadorea</taxon>
        <taxon>Rhabditida</taxon>
        <taxon>Tylenchina</taxon>
        <taxon>Cephalobomorpha</taxon>
        <taxon>Cephaloboidea</taxon>
        <taxon>Cephalobidae</taxon>
        <taxon>Acrobeloides</taxon>
    </lineage>
</organism>
<accession>A0A914EEF5</accession>
<reference evidence="2" key="1">
    <citation type="submission" date="2022-11" db="UniProtKB">
        <authorList>
            <consortium name="WormBaseParasite"/>
        </authorList>
    </citation>
    <scope>IDENTIFICATION</scope>
</reference>
<evidence type="ECO:0000313" key="2">
    <source>
        <dbReference type="WBParaSite" id="ACRNAN_scaffold727.g13720.t1"/>
    </source>
</evidence>
<dbReference type="WBParaSite" id="ACRNAN_scaffold727.g13720.t1">
    <property type="protein sequence ID" value="ACRNAN_scaffold727.g13720.t1"/>
    <property type="gene ID" value="ACRNAN_scaffold727.g13720"/>
</dbReference>
<dbReference type="Proteomes" id="UP000887540">
    <property type="component" value="Unplaced"/>
</dbReference>
<proteinExistence type="predicted"/>
<sequence>MAPLIIANCIYLWCIVTIVIKRYKGTGEIMTNQEWRLFYQTTIPCSFKLFTQFYWYFYCATTKAGQAIQLLLLVVDNGYHPFLYLTINR</sequence>
<keyword evidence="1" id="KW-1185">Reference proteome</keyword>
<name>A0A914EEF5_9BILA</name>